<dbReference type="Proteomes" id="UP001148629">
    <property type="component" value="Unassembled WGS sequence"/>
</dbReference>
<comment type="caution">
    <text evidence="1">The sequence shown here is derived from an EMBL/GenBank/DDBJ whole genome shotgun (WGS) entry which is preliminary data.</text>
</comment>
<organism evidence="1 2">
    <name type="scientific">Fusarium decemcellulare</name>
    <dbReference type="NCBI Taxonomy" id="57161"/>
    <lineage>
        <taxon>Eukaryota</taxon>
        <taxon>Fungi</taxon>
        <taxon>Dikarya</taxon>
        <taxon>Ascomycota</taxon>
        <taxon>Pezizomycotina</taxon>
        <taxon>Sordariomycetes</taxon>
        <taxon>Hypocreomycetidae</taxon>
        <taxon>Hypocreales</taxon>
        <taxon>Nectriaceae</taxon>
        <taxon>Fusarium</taxon>
        <taxon>Fusarium decemcellulare species complex</taxon>
    </lineage>
</organism>
<reference evidence="1" key="1">
    <citation type="submission" date="2022-08" db="EMBL/GenBank/DDBJ databases">
        <title>Genome Sequence of Fusarium decemcellulare.</title>
        <authorList>
            <person name="Buettner E."/>
        </authorList>
    </citation>
    <scope>NUCLEOTIDE SEQUENCE</scope>
    <source>
        <strain evidence="1">Babe19</strain>
    </source>
</reference>
<proteinExistence type="predicted"/>
<protein>
    <submittedName>
        <fullName evidence="1">Uncharacterized protein</fullName>
    </submittedName>
</protein>
<dbReference type="EMBL" id="JANRMS010000270">
    <property type="protein sequence ID" value="KAJ3542901.1"/>
    <property type="molecule type" value="Genomic_DNA"/>
</dbReference>
<accession>A0ACC1SML1</accession>
<gene>
    <name evidence="1" type="ORF">NM208_g3849</name>
</gene>
<evidence type="ECO:0000313" key="1">
    <source>
        <dbReference type="EMBL" id="KAJ3542901.1"/>
    </source>
</evidence>
<sequence>MQNKTLWTLPPAPLPEQKGVVDPVFVTIWFFGTLVLTGVFFWLRLRPKKPWEEFRTIMYGSGLMCFWYLFLVIDRWLHYDTRSVVFGYILVMPFWEAFRLISTILILWGTFTILWRDIKANSEKRNWWWRGAKFALFCVCLVSFYYWILYFALGVVWMRFYSLNIIADVATKRTNFELATTGLFFGFSLMTAVASTDAILIRGGEIDGERQQHNYVFYAATILLLLRSTLQFAAVIRAFLPDYTRQDTMLFSDISEGLLSILYLLTMAFLAWTITKGKVKETSATRPVKAEVLKYVLGRLKEGTTRGRSQAPPFASILDELSTNLNEVLLSFGEEDKIIARKYIRFLRRKFGTLNPRDGVNFRDVEKRNISAITNFTDNLTIFGRRSASGGNTVSPAPLLNGDSRSTHSRLRPMRSYNSNLTNQPSEVQLTNMARTRPSVRSNYSQIPQADVQPDYASSSYSPPPPPPINYGSQPGAWAPAPSPRPSTMPVAGYGSYPPSTRSPSNQARYAALHPHAEHEEERY</sequence>
<name>A0ACC1SML1_9HYPO</name>
<evidence type="ECO:0000313" key="2">
    <source>
        <dbReference type="Proteomes" id="UP001148629"/>
    </source>
</evidence>
<keyword evidence="2" id="KW-1185">Reference proteome</keyword>